<reference evidence="1 2" key="1">
    <citation type="journal article" date="2021" name="Environ. Microbiol.">
        <title>Genetic insights into the dark matter of the mammalian gut microbiota through targeted genome reconstruction.</title>
        <authorList>
            <person name="Lugli G.A."/>
            <person name="Alessandri G."/>
            <person name="Milani C."/>
            <person name="Viappiani A."/>
            <person name="Fontana F."/>
            <person name="Tarracchini C."/>
            <person name="Mancabelli L."/>
            <person name="Argentini C."/>
            <person name="Ruiz L."/>
            <person name="Margolles A."/>
            <person name="van Sinderen D."/>
            <person name="Turroni F."/>
            <person name="Ventura M."/>
        </authorList>
    </citation>
    <scope>NUCLEOTIDE SEQUENCE [LARGE SCALE GENOMIC DNA]</scope>
    <source>
        <strain evidence="1 2">MA2</strain>
    </source>
</reference>
<name>A0ABS5URD9_9BIFI</name>
<dbReference type="InterPro" id="IPR025503">
    <property type="entry name" value="DUF4391"/>
</dbReference>
<accession>A0ABS5URD9</accession>
<protein>
    <submittedName>
        <fullName evidence="1">DUF4391 domain-containing protein</fullName>
    </submittedName>
</protein>
<dbReference type="RefSeq" id="WP_214358628.1">
    <property type="nucleotide sequence ID" value="NZ_JAFEJS010000009.1"/>
</dbReference>
<comment type="caution">
    <text evidence="1">The sequence shown here is derived from an EMBL/GenBank/DDBJ whole genome shotgun (WGS) entry which is preliminary data.</text>
</comment>
<dbReference type="Proteomes" id="UP000773064">
    <property type="component" value="Unassembled WGS sequence"/>
</dbReference>
<evidence type="ECO:0000313" key="2">
    <source>
        <dbReference type="Proteomes" id="UP000773064"/>
    </source>
</evidence>
<dbReference type="Pfam" id="PF14335">
    <property type="entry name" value="DUF4391"/>
    <property type="match status" value="1"/>
</dbReference>
<keyword evidence="2" id="KW-1185">Reference proteome</keyword>
<organism evidence="1 2">
    <name type="scientific">Bifidobacterium santillanense</name>
    <dbReference type="NCBI Taxonomy" id="2809028"/>
    <lineage>
        <taxon>Bacteria</taxon>
        <taxon>Bacillati</taxon>
        <taxon>Actinomycetota</taxon>
        <taxon>Actinomycetes</taxon>
        <taxon>Bifidobacteriales</taxon>
        <taxon>Bifidobacteriaceae</taxon>
        <taxon>Bifidobacterium</taxon>
    </lineage>
</organism>
<dbReference type="EMBL" id="JAFEJS010000009">
    <property type="protein sequence ID" value="MBT1173374.1"/>
    <property type="molecule type" value="Genomic_DNA"/>
</dbReference>
<evidence type="ECO:0000313" key="1">
    <source>
        <dbReference type="EMBL" id="MBT1173374.1"/>
    </source>
</evidence>
<gene>
    <name evidence="1" type="ORF">JS528_08450</name>
</gene>
<sequence length="242" mass="26330">MMTVAVAHCGSVSALTLGLPVSMAVPEAKGTLPKAMFLKLPISAKLKQRLQTEVESITMLALLRPANTGTAADGGRTPEILVIGLRLTGRTDAVPAELVELISSIRSRSGIVFACVREVPYEGSTREECAFAVRRNVPVKPGRPAVTKVYAGRWRPAGEAQLEPFGETMDELWDSLCAQAILDDIDGSGLDARIARRDELARLKADEAKLAKDHQRVRDPARRNEIYAKLHKVRARIAQLEG</sequence>
<proteinExistence type="predicted"/>